<gene>
    <name evidence="1" type="ORF">LOD99_9499</name>
</gene>
<organism evidence="1 2">
    <name type="scientific">Oopsacas minuta</name>
    <dbReference type="NCBI Taxonomy" id="111878"/>
    <lineage>
        <taxon>Eukaryota</taxon>
        <taxon>Metazoa</taxon>
        <taxon>Porifera</taxon>
        <taxon>Hexactinellida</taxon>
        <taxon>Hexasterophora</taxon>
        <taxon>Lyssacinosida</taxon>
        <taxon>Leucopsacidae</taxon>
        <taxon>Oopsacas</taxon>
    </lineage>
</organism>
<dbReference type="Proteomes" id="UP001165289">
    <property type="component" value="Unassembled WGS sequence"/>
</dbReference>
<dbReference type="EMBL" id="JAKMXF010000363">
    <property type="protein sequence ID" value="KAI6646051.1"/>
    <property type="molecule type" value="Genomic_DNA"/>
</dbReference>
<dbReference type="AlphaFoldDB" id="A0AAV7JBG3"/>
<name>A0AAV7JBG3_9METZ</name>
<reference evidence="1 2" key="1">
    <citation type="journal article" date="2023" name="BMC Biol.">
        <title>The compact genome of the sponge Oopsacas minuta (Hexactinellida) is lacking key metazoan core genes.</title>
        <authorList>
            <person name="Santini S."/>
            <person name="Schenkelaars Q."/>
            <person name="Jourda C."/>
            <person name="Duchesne M."/>
            <person name="Belahbib H."/>
            <person name="Rocher C."/>
            <person name="Selva M."/>
            <person name="Riesgo A."/>
            <person name="Vervoort M."/>
            <person name="Leys S.P."/>
            <person name="Kodjabachian L."/>
            <person name="Le Bivic A."/>
            <person name="Borchiellini C."/>
            <person name="Claverie J.M."/>
            <person name="Renard E."/>
        </authorList>
    </citation>
    <scope>NUCLEOTIDE SEQUENCE [LARGE SCALE GENOMIC DNA]</scope>
    <source>
        <strain evidence="1">SPO-2</strain>
    </source>
</reference>
<accession>A0AAV7JBG3</accession>
<protein>
    <submittedName>
        <fullName evidence="1">Uncharacterized protein</fullName>
    </submittedName>
</protein>
<evidence type="ECO:0000313" key="1">
    <source>
        <dbReference type="EMBL" id="KAI6646051.1"/>
    </source>
</evidence>
<comment type="caution">
    <text evidence="1">The sequence shown here is derived from an EMBL/GenBank/DDBJ whole genome shotgun (WGS) entry which is preliminary data.</text>
</comment>
<sequence>MTLELKFLLESLRTIVKKDLGMFSFKRKPVNFLSQSIQGKRLARSRGFLNRYATVSLDKVVFSDEKWFTVEEALTNKGLNFITMVSYSLRTIDW</sequence>
<proteinExistence type="predicted"/>
<keyword evidence="2" id="KW-1185">Reference proteome</keyword>
<evidence type="ECO:0000313" key="2">
    <source>
        <dbReference type="Proteomes" id="UP001165289"/>
    </source>
</evidence>